<dbReference type="GO" id="GO:0051666">
    <property type="term" value="P:actin cortical patch localization"/>
    <property type="evidence" value="ECO:0007669"/>
    <property type="project" value="TreeGrafter"/>
</dbReference>
<reference evidence="2 3" key="1">
    <citation type="journal article" date="2013" name="PLoS Genet.">
        <title>The genome and development-dependent transcriptomes of Pyronema confluens: a window into fungal evolution.</title>
        <authorList>
            <person name="Traeger S."/>
            <person name="Altegoer F."/>
            <person name="Freitag M."/>
            <person name="Gabaldon T."/>
            <person name="Kempken F."/>
            <person name="Kumar A."/>
            <person name="Marcet-Houben M."/>
            <person name="Poggeler S."/>
            <person name="Stajich J.E."/>
            <person name="Nowrousian M."/>
        </authorList>
    </citation>
    <scope>NUCLEOTIDE SEQUENCE [LARGE SCALE GENOMIC DNA]</scope>
    <source>
        <strain evidence="3">CBS 100304</strain>
        <tissue evidence="2">Vegetative mycelium</tissue>
    </source>
</reference>
<evidence type="ECO:0000313" key="3">
    <source>
        <dbReference type="Proteomes" id="UP000018144"/>
    </source>
</evidence>
<evidence type="ECO:0000259" key="1">
    <source>
        <dbReference type="Pfam" id="PF09431"/>
    </source>
</evidence>
<dbReference type="EMBL" id="HF936189">
    <property type="protein sequence ID" value="CCX33775.1"/>
    <property type="molecule type" value="Genomic_DNA"/>
</dbReference>
<dbReference type="Pfam" id="PF09431">
    <property type="entry name" value="SPIN90_LRD"/>
    <property type="match status" value="1"/>
</dbReference>
<protein>
    <recommendedName>
        <fullName evidence="1">SPIN90/Ldb17 leucine-rich domain-containing protein</fullName>
    </recommendedName>
</protein>
<dbReference type="GO" id="GO:0030479">
    <property type="term" value="C:actin cortical patch"/>
    <property type="evidence" value="ECO:0007669"/>
    <property type="project" value="TreeGrafter"/>
</dbReference>
<dbReference type="GO" id="GO:0000147">
    <property type="term" value="P:actin cortical patch assembly"/>
    <property type="evidence" value="ECO:0007669"/>
    <property type="project" value="TreeGrafter"/>
</dbReference>
<dbReference type="Proteomes" id="UP000018144">
    <property type="component" value="Unassembled WGS sequence"/>
</dbReference>
<keyword evidence="3" id="KW-1185">Reference proteome</keyword>
<dbReference type="InterPro" id="IPR030125">
    <property type="entry name" value="SPIN90/Ldb17"/>
</dbReference>
<sequence>MNHGMPYVTGPVDPRMQAHLYGGYVQPVINQGIQQYYDAYGNIQYYQQQYYPQQAYAYPQQVYEQQVYEQQVYEQVPQPELEPEIDWREVLRRVVDSKCETVQTFDTHFKAYLREFSKLFTEKKIKEDDLDQCALILQRSPAFSAIQTRPGDEYKKALNEAQIQDHLVERLDKAADDLQLLLMLKVLRVCGKRDEQTTGKVRTMFKAMAVSDVAFKCVTERIMNQPYDSVMRLTCLRLCHEMIRPTIVFKILLTTYVTMDFLNHLLSVIVEYSWDEDESEYGELDPYHNAFRIITSLSEQYLVQGCPLEENPIHKNLQIDYMQPKRSFSKFGEKIFYILNRERDHRSVCQILMLLHSLIGSPIKEDQVLILYRNDLMVLIGILLRYLNDNDEEEGYVRVHEYSIRLLEDLKNNTDLCDSDSVRMDGNGGQNQRDQIYYTLKRIIDHSSGHTLRLAKRCWQVWFEEKKTLLSPYGNPQHATSATSFGHVDKNW</sequence>
<proteinExistence type="predicted"/>
<dbReference type="OrthoDB" id="445362at2759"/>
<evidence type="ECO:0000313" key="2">
    <source>
        <dbReference type="EMBL" id="CCX33775.1"/>
    </source>
</evidence>
<name>U4LPA4_PYROM</name>
<gene>
    <name evidence="2" type="ORF">PCON_01851</name>
</gene>
<dbReference type="GO" id="GO:0071933">
    <property type="term" value="F:Arp2/3 complex binding"/>
    <property type="evidence" value="ECO:0007669"/>
    <property type="project" value="TreeGrafter"/>
</dbReference>
<accession>U4LPA4</accession>
<feature type="domain" description="SPIN90/Ldb17 leucine-rich" evidence="1">
    <location>
        <begin position="289"/>
        <end position="419"/>
    </location>
</feature>
<dbReference type="GO" id="GO:0006897">
    <property type="term" value="P:endocytosis"/>
    <property type="evidence" value="ECO:0007669"/>
    <property type="project" value="TreeGrafter"/>
</dbReference>
<organism evidence="2 3">
    <name type="scientific">Pyronema omphalodes (strain CBS 100304)</name>
    <name type="common">Pyronema confluens</name>
    <dbReference type="NCBI Taxonomy" id="1076935"/>
    <lineage>
        <taxon>Eukaryota</taxon>
        <taxon>Fungi</taxon>
        <taxon>Dikarya</taxon>
        <taxon>Ascomycota</taxon>
        <taxon>Pezizomycotina</taxon>
        <taxon>Pezizomycetes</taxon>
        <taxon>Pezizales</taxon>
        <taxon>Pyronemataceae</taxon>
        <taxon>Pyronema</taxon>
    </lineage>
</organism>
<dbReference type="PANTHER" id="PTHR13357:SF1">
    <property type="entry name" value="NCK-INTERACTING PROTEIN WITH SH3 DOMAIN"/>
    <property type="match status" value="1"/>
</dbReference>
<dbReference type="InterPro" id="IPR018556">
    <property type="entry name" value="SPIN90/Ldb17_LRD"/>
</dbReference>
<dbReference type="STRING" id="1076935.U4LPA4"/>
<dbReference type="AlphaFoldDB" id="U4LPA4"/>
<dbReference type="PANTHER" id="PTHR13357">
    <property type="entry name" value="SH3 ADAPTER PROTEIN SPIN90 NCK INTERACTING PROTEIN WITH SH3 DOMAIN"/>
    <property type="match status" value="1"/>
</dbReference>